<dbReference type="GO" id="GO:0005507">
    <property type="term" value="F:copper ion binding"/>
    <property type="evidence" value="ECO:0007669"/>
    <property type="project" value="InterPro"/>
</dbReference>
<dbReference type="AlphaFoldDB" id="A0A8N4EVB8"/>
<dbReference type="InterPro" id="IPR024134">
    <property type="entry name" value="SOD_Cu/Zn_/chaperone"/>
</dbReference>
<dbReference type="SUPFAM" id="SSF49329">
    <property type="entry name" value="Cu,Zn superoxide dismutase-like"/>
    <property type="match status" value="1"/>
</dbReference>
<dbReference type="CDD" id="cd00305">
    <property type="entry name" value="Cu-Zn_Superoxide_Dismutase"/>
    <property type="match status" value="1"/>
</dbReference>
<sequence>MPSDPASSSTGRLPPPRAPDHLLPLRAPDRPDHLLEPPTASHPLESSIASRLPEPSIASPRLPPAFLSPSRDPTKVSANISRLKQGLHGFHVHALDDTTNGCMSSGPHVNPTGKEHGAPEDEIRHAGDLENVTASEDRTVNFSIIDKQIIYCGPNSIIGRVVVVHANPDDLRKGINIG</sequence>
<dbReference type="Proteomes" id="UP000504607">
    <property type="component" value="Chromosome 4"/>
</dbReference>
<gene>
    <name evidence="5" type="primary">LOC109505733</name>
</gene>
<proteinExistence type="predicted"/>
<protein>
    <submittedName>
        <fullName evidence="5">Superoxide dismutase [Cu-Zn] 2-like</fullName>
    </submittedName>
</protein>
<dbReference type="PRINTS" id="PR00068">
    <property type="entry name" value="CUZNDISMTASE"/>
</dbReference>
<reference evidence="5" key="1">
    <citation type="submission" date="2025-08" db="UniProtKB">
        <authorList>
            <consortium name="RefSeq"/>
        </authorList>
    </citation>
    <scope>IDENTIFICATION</scope>
</reference>
<feature type="domain" description="Superoxide dismutase copper/zinc binding" evidence="3">
    <location>
        <begin position="72"/>
        <end position="173"/>
    </location>
</feature>
<feature type="compositionally biased region" description="Polar residues" evidence="2">
    <location>
        <begin position="1"/>
        <end position="11"/>
    </location>
</feature>
<dbReference type="Gene3D" id="2.60.40.200">
    <property type="entry name" value="Superoxide dismutase, copper/zinc binding domain"/>
    <property type="match status" value="1"/>
</dbReference>
<organism evidence="4 5">
    <name type="scientific">Elaeis guineensis var. tenera</name>
    <name type="common">Oil palm</name>
    <dbReference type="NCBI Taxonomy" id="51953"/>
    <lineage>
        <taxon>Eukaryota</taxon>
        <taxon>Viridiplantae</taxon>
        <taxon>Streptophyta</taxon>
        <taxon>Embryophyta</taxon>
        <taxon>Tracheophyta</taxon>
        <taxon>Spermatophyta</taxon>
        <taxon>Magnoliopsida</taxon>
        <taxon>Liliopsida</taxon>
        <taxon>Arecaceae</taxon>
        <taxon>Arecoideae</taxon>
        <taxon>Cocoseae</taxon>
        <taxon>Elaeidinae</taxon>
        <taxon>Elaeis</taxon>
    </lineage>
</organism>
<dbReference type="GO" id="GO:0006801">
    <property type="term" value="P:superoxide metabolic process"/>
    <property type="evidence" value="ECO:0007669"/>
    <property type="project" value="InterPro"/>
</dbReference>
<dbReference type="InterPro" id="IPR001424">
    <property type="entry name" value="SOD_Cu_Zn_dom"/>
</dbReference>
<dbReference type="PANTHER" id="PTHR10003">
    <property type="entry name" value="SUPEROXIDE DISMUTASE CU-ZN -RELATED"/>
    <property type="match status" value="1"/>
</dbReference>
<dbReference type="OrthoDB" id="2015551at2759"/>
<name>A0A8N4EVB8_ELAGV</name>
<evidence type="ECO:0000256" key="2">
    <source>
        <dbReference type="SAM" id="MobiDB-lite"/>
    </source>
</evidence>
<feature type="region of interest" description="Disordered" evidence="2">
    <location>
        <begin position="1"/>
        <end position="73"/>
    </location>
</feature>
<evidence type="ECO:0000313" key="5">
    <source>
        <dbReference type="RefSeq" id="XP_029119723.1"/>
    </source>
</evidence>
<keyword evidence="1" id="KW-0186">Copper</keyword>
<evidence type="ECO:0000256" key="1">
    <source>
        <dbReference type="ARBA" id="ARBA00023008"/>
    </source>
</evidence>
<dbReference type="InterPro" id="IPR036423">
    <property type="entry name" value="SOD-like_Cu/Zn_dom_sf"/>
</dbReference>
<dbReference type="Pfam" id="PF00080">
    <property type="entry name" value="Sod_Cu"/>
    <property type="match status" value="1"/>
</dbReference>
<evidence type="ECO:0000313" key="4">
    <source>
        <dbReference type="Proteomes" id="UP000504607"/>
    </source>
</evidence>
<dbReference type="RefSeq" id="XP_029119723.1">
    <property type="nucleotide sequence ID" value="XM_029263890.1"/>
</dbReference>
<keyword evidence="4" id="KW-1185">Reference proteome</keyword>
<evidence type="ECO:0000259" key="3">
    <source>
        <dbReference type="Pfam" id="PF00080"/>
    </source>
</evidence>
<accession>A0A8N4EVB8</accession>